<evidence type="ECO:0000256" key="4">
    <source>
        <dbReference type="SAM" id="MobiDB-lite"/>
    </source>
</evidence>
<gene>
    <name evidence="7" type="ORF">I312_05504</name>
</gene>
<dbReference type="GO" id="GO:0005730">
    <property type="term" value="C:nucleolus"/>
    <property type="evidence" value="ECO:0007669"/>
    <property type="project" value="TreeGrafter"/>
</dbReference>
<feature type="compositionally biased region" description="Polar residues" evidence="4">
    <location>
        <begin position="74"/>
        <end position="87"/>
    </location>
</feature>
<comment type="similarity">
    <text evidence="2">Belongs to the SURF6 family.</text>
</comment>
<evidence type="ECO:0000313" key="7">
    <source>
        <dbReference type="EMBL" id="KIR45173.1"/>
    </source>
</evidence>
<feature type="compositionally biased region" description="Basic and acidic residues" evidence="4">
    <location>
        <begin position="311"/>
        <end position="324"/>
    </location>
</feature>
<feature type="compositionally biased region" description="Basic and acidic residues" evidence="4">
    <location>
        <begin position="134"/>
        <end position="143"/>
    </location>
</feature>
<evidence type="ECO:0000256" key="2">
    <source>
        <dbReference type="ARBA" id="ARBA00005904"/>
    </source>
</evidence>
<dbReference type="GO" id="GO:0003723">
    <property type="term" value="F:RNA binding"/>
    <property type="evidence" value="ECO:0007669"/>
    <property type="project" value="TreeGrafter"/>
</dbReference>
<comment type="subcellular location">
    <subcellularLocation>
        <location evidence="1">Nucleus</location>
    </subcellularLocation>
</comment>
<dbReference type="Pfam" id="PF04935">
    <property type="entry name" value="SURF6"/>
    <property type="match status" value="1"/>
</dbReference>
<evidence type="ECO:0000259" key="6">
    <source>
        <dbReference type="Pfam" id="PF15459"/>
    </source>
</evidence>
<feature type="compositionally biased region" description="Basic and acidic residues" evidence="4">
    <location>
        <begin position="265"/>
        <end position="297"/>
    </location>
</feature>
<dbReference type="EMBL" id="KN847990">
    <property type="protein sequence ID" value="KIR45173.1"/>
    <property type="molecule type" value="Genomic_DNA"/>
</dbReference>
<feature type="domain" description="Ribosomal RNA-processing protein 14 N-terminal" evidence="6">
    <location>
        <begin position="14"/>
        <end position="72"/>
    </location>
</feature>
<dbReference type="GO" id="GO:0042273">
    <property type="term" value="P:ribosomal large subunit biogenesis"/>
    <property type="evidence" value="ECO:0007669"/>
    <property type="project" value="TreeGrafter"/>
</dbReference>
<dbReference type="GO" id="GO:0042274">
    <property type="term" value="P:ribosomal small subunit biogenesis"/>
    <property type="evidence" value="ECO:0007669"/>
    <property type="project" value="TreeGrafter"/>
</dbReference>
<dbReference type="PANTHER" id="PTHR14369:SF0">
    <property type="entry name" value="SURFEIT LOCUS PROTEIN 6"/>
    <property type="match status" value="1"/>
</dbReference>
<dbReference type="GO" id="GO:0003677">
    <property type="term" value="F:DNA binding"/>
    <property type="evidence" value="ECO:0007669"/>
    <property type="project" value="TreeGrafter"/>
</dbReference>
<accession>A0A0D0UAC1</accession>
<dbReference type="InterPro" id="IPR007019">
    <property type="entry name" value="SURF6"/>
</dbReference>
<dbReference type="InterPro" id="IPR029188">
    <property type="entry name" value="Rrp14_N"/>
</dbReference>
<feature type="compositionally biased region" description="Basic and acidic residues" evidence="4">
    <location>
        <begin position="151"/>
        <end position="201"/>
    </location>
</feature>
<feature type="domain" description="Ribosomal RNA-processing protein 14/surfeit locus protein 6 C-terminal" evidence="5">
    <location>
        <begin position="152"/>
        <end position="349"/>
    </location>
</feature>
<organism evidence="7">
    <name type="scientific">Cryptococcus bacillisporus CA1280</name>
    <dbReference type="NCBI Taxonomy" id="1296109"/>
    <lineage>
        <taxon>Eukaryota</taxon>
        <taxon>Fungi</taxon>
        <taxon>Dikarya</taxon>
        <taxon>Basidiomycota</taxon>
        <taxon>Agaricomycotina</taxon>
        <taxon>Tremellomycetes</taxon>
        <taxon>Tremellales</taxon>
        <taxon>Cryptococcaceae</taxon>
        <taxon>Cryptococcus</taxon>
        <taxon>Cryptococcus gattii species complex</taxon>
    </lineage>
</organism>
<evidence type="ECO:0000259" key="5">
    <source>
        <dbReference type="Pfam" id="PF04935"/>
    </source>
</evidence>
<name>A0A0D0UAC1_CRYGA</name>
<sequence length="376" mass="42329">MTTASQSLPDIAESLERHNAAFTTLLSLIPAQYYIAVDPEIADNKWMKNKKRKTGEEIKENKKKIKQTKLDPSKNLTTAELLAQNNGGEKLPEESSDAIAGPSTTLTPLPPTASISELRAKLQQRLQTFRSRRGAGDGEETHDGASVSSRDALEEERRRKRGEMRDRRRNERKEERRKEREGKAEKKEKKAAQQGPDDVRAKTAKTQLIVPQLKNTNNDEDISFPAISLPSKQSDKSGTHLKRISNPSQALAHLEKHKAKLAAMPEDKRAEIEEKERWAKAEERAKGGKVADQEKVLKNAVKRKEKTKSKSSKEWAERKRELEKSNAISIKKRNDNIAKRAEDRRNKRQGGGKDKGKDKGKGKGPKKGRPGFEGKK</sequence>
<dbReference type="PANTHER" id="PTHR14369">
    <property type="entry name" value="SURFEIT LOCUS PROTEIN 6"/>
    <property type="match status" value="1"/>
</dbReference>
<keyword evidence="3" id="KW-0539">Nucleus</keyword>
<evidence type="ECO:0008006" key="8">
    <source>
        <dbReference type="Google" id="ProtNLM"/>
    </source>
</evidence>
<dbReference type="AlphaFoldDB" id="A0A0D0UAC1"/>
<feature type="region of interest" description="Disordered" evidence="4">
    <location>
        <begin position="49"/>
        <end position="111"/>
    </location>
</feature>
<reference evidence="7" key="1">
    <citation type="submission" date="2015-01" db="EMBL/GenBank/DDBJ databases">
        <title>The Genome Sequence of Cryptococcus gattii CA1280.</title>
        <authorList>
            <consortium name="The Broad Institute Genomics Platform"/>
            <person name="Cuomo C."/>
            <person name="Litvintseva A."/>
            <person name="Chen Y."/>
            <person name="Heitman J."/>
            <person name="Sun S."/>
            <person name="Springer D."/>
            <person name="Dromer F."/>
            <person name="Young S."/>
            <person name="Zeng Q."/>
            <person name="Gargeya S."/>
            <person name="Abouelleil A."/>
            <person name="Alvarado L."/>
            <person name="Chapman S.B."/>
            <person name="Gainer-Dewar J."/>
            <person name="Goldberg J."/>
            <person name="Griggs A."/>
            <person name="Gujja S."/>
            <person name="Hansen M."/>
            <person name="Howarth C."/>
            <person name="Imamovic A."/>
            <person name="Larimer J."/>
            <person name="Murphy C."/>
            <person name="Naylor J."/>
            <person name="Pearson M."/>
            <person name="Priest M."/>
            <person name="Roberts A."/>
            <person name="Saif S."/>
            <person name="Shea T."/>
            <person name="Sykes S."/>
            <person name="Wortman J."/>
            <person name="Nusbaum C."/>
            <person name="Birren B."/>
        </authorList>
    </citation>
    <scope>NUCLEOTIDE SEQUENCE [LARGE SCALE GENOMIC DNA]</scope>
    <source>
        <strain evidence="7">CA1280</strain>
    </source>
</reference>
<evidence type="ECO:0000256" key="3">
    <source>
        <dbReference type="ARBA" id="ARBA00023242"/>
    </source>
</evidence>
<feature type="compositionally biased region" description="Basic residues" evidence="4">
    <location>
        <begin position="300"/>
        <end position="310"/>
    </location>
</feature>
<dbReference type="InterPro" id="IPR029190">
    <property type="entry name" value="Rrp14/SURF6_C"/>
</dbReference>
<proteinExistence type="inferred from homology"/>
<dbReference type="OrthoDB" id="444809at2759"/>
<feature type="region of interest" description="Disordered" evidence="4">
    <location>
        <begin position="129"/>
        <end position="376"/>
    </location>
</feature>
<protein>
    <recommendedName>
        <fullName evidence="8">Ribosomal RNA-processing protein 14/surfeit locus protein 6 C-terminal domain-containing protein</fullName>
    </recommendedName>
</protein>
<feature type="compositionally biased region" description="Basic and acidic residues" evidence="4">
    <location>
        <begin position="332"/>
        <end position="361"/>
    </location>
</feature>
<dbReference type="Pfam" id="PF15459">
    <property type="entry name" value="RRP14"/>
    <property type="match status" value="1"/>
</dbReference>
<evidence type="ECO:0000256" key="1">
    <source>
        <dbReference type="ARBA" id="ARBA00004123"/>
    </source>
</evidence>
<dbReference type="HOGENOM" id="CLU_029148_1_0_1"/>